<gene>
    <name evidence="3" type="ORF">GPM918_LOCUS2505</name>
    <name evidence="4" type="ORF">SRO942_LOCUS2505</name>
</gene>
<sequence length="1056" mass="124649">MLRIILAFLFGLSSRHTLSLLFATFDYDVYNSPNFPYYECYFGISIIELNVDNDTHQFTLKTFVHLKSNGKYSFRVDIQCRNKNRSSEISRSLYLSGGIPYIIIEYFTNMYTVPILQSYIYPHLRFELESFATNDHCQNDEQIKLCSIVWYAPFPLFLMNYVVSAVQITVSLINFGNIYIPDLFELIYFYPKSFKTNLWDILDEIEKLDKSILMLIEQNGIDWSHMNQRYYDQTFILFYDPIFQNSLVVMYEEMKYIKYYEIQKNYLKRLQQEFDVCPLSYKKNILKDTLALTEIVLIATKYGILKFPCTNDEYPCILLKQCIKRFIVSTNQLLHRSIIGIGYSILELNIESNYRHAPTVYYIHDVTNGVKQSFNDLDDNDDLMNIIEELKDITSERKTMMDFLIAQNLIVKNGVFIEHIRNNQSNFDKFVSEHNKKSRSSWYTIVSSAMTETRVLLLIYIGNNVYDSNVTQKFQNLYLVTFIFNEKLWGIKRLQDLIIFTKNGDIIQNKYTSNWSISGIETSNLFHGTVYLYGNVILEGIKYCQQLLLVDEMTDKSSRFTVFRTTLKGQVIAFSFDDKKLIYLPQPYFYYDSKISLNIEYEYAYITQNGQSKLIGFYTKYNSDLHCILIDENVHFRSRRLFINEHLKKQANINLRSKYQATNVMEHCPQYQIEQTITLDERNKWQTYKYAFQGYNSYYNRQTTHVWEIIRKYHEDVEIVVHGINEYVLNIMTNIQWNYEMIFDIKHPGLWFYEYNGTIESMLPISHKFNDKENQVIYLDNTQTIDIELIFTIKTINTILSIDASSIHIIAVGDASKYLCVSQTPILSEHSNDELNILIQITDCAQQHLEELVSLHNYRWKPLISQLIFTYQSNEKDCLFLSSIHEQLPPLQIVLTCPPSMMAFIDEHKTIGYMKELCNKNVQNPLTELCVSYDEAFAPYVILYNRISQQSHVFPGDYIIRVIAYKNTYSNEPLRYLMDNEIFQYNSMGNISTSQTRLDEDYFILKEQSNGYRSGDGYIILNNMKNLKTTWQCGRKTPCYDIKPKFPNVPDTTFLR</sequence>
<dbReference type="Pfam" id="PF22846">
    <property type="entry name" value="CATSPERG_C"/>
    <property type="match status" value="1"/>
</dbReference>
<evidence type="ECO:0000313" key="5">
    <source>
        <dbReference type="Proteomes" id="UP000663829"/>
    </source>
</evidence>
<comment type="caution">
    <text evidence="3">The sequence shown here is derived from an EMBL/GenBank/DDBJ whole genome shotgun (WGS) entry which is preliminary data.</text>
</comment>
<dbReference type="Proteomes" id="UP000663829">
    <property type="component" value="Unassembled WGS sequence"/>
</dbReference>
<name>A0A813RFB5_9BILA</name>
<dbReference type="AlphaFoldDB" id="A0A813RFB5"/>
<dbReference type="InterPro" id="IPR053873">
    <property type="entry name" value="CATSPERG_C"/>
</dbReference>
<protein>
    <recommendedName>
        <fullName evidence="2">CATSPERG C-terminal domain-containing protein</fullName>
    </recommendedName>
</protein>
<evidence type="ECO:0000259" key="2">
    <source>
        <dbReference type="Pfam" id="PF22846"/>
    </source>
</evidence>
<feature type="signal peptide" evidence="1">
    <location>
        <begin position="1"/>
        <end position="19"/>
    </location>
</feature>
<dbReference type="EMBL" id="CAJNOQ010000279">
    <property type="protein sequence ID" value="CAF0781657.1"/>
    <property type="molecule type" value="Genomic_DNA"/>
</dbReference>
<feature type="chain" id="PRO_5044131810" description="CATSPERG C-terminal domain-containing protein" evidence="1">
    <location>
        <begin position="20"/>
        <end position="1056"/>
    </location>
</feature>
<evidence type="ECO:0000313" key="4">
    <source>
        <dbReference type="EMBL" id="CAF3565063.1"/>
    </source>
</evidence>
<organism evidence="3 5">
    <name type="scientific">Didymodactylos carnosus</name>
    <dbReference type="NCBI Taxonomy" id="1234261"/>
    <lineage>
        <taxon>Eukaryota</taxon>
        <taxon>Metazoa</taxon>
        <taxon>Spiralia</taxon>
        <taxon>Gnathifera</taxon>
        <taxon>Rotifera</taxon>
        <taxon>Eurotatoria</taxon>
        <taxon>Bdelloidea</taxon>
        <taxon>Philodinida</taxon>
        <taxon>Philodinidae</taxon>
        <taxon>Didymodactylos</taxon>
    </lineage>
</organism>
<dbReference type="Proteomes" id="UP000681722">
    <property type="component" value="Unassembled WGS sequence"/>
</dbReference>
<evidence type="ECO:0000256" key="1">
    <source>
        <dbReference type="SAM" id="SignalP"/>
    </source>
</evidence>
<accession>A0A813RFB5</accession>
<feature type="domain" description="CATSPERG C-terminal" evidence="2">
    <location>
        <begin position="930"/>
        <end position="1051"/>
    </location>
</feature>
<dbReference type="EMBL" id="CAJOBC010000279">
    <property type="protein sequence ID" value="CAF3565063.1"/>
    <property type="molecule type" value="Genomic_DNA"/>
</dbReference>
<keyword evidence="5" id="KW-1185">Reference proteome</keyword>
<keyword evidence="1" id="KW-0732">Signal</keyword>
<reference evidence="3" key="1">
    <citation type="submission" date="2021-02" db="EMBL/GenBank/DDBJ databases">
        <authorList>
            <person name="Nowell W R."/>
        </authorList>
    </citation>
    <scope>NUCLEOTIDE SEQUENCE</scope>
</reference>
<evidence type="ECO:0000313" key="3">
    <source>
        <dbReference type="EMBL" id="CAF0781657.1"/>
    </source>
</evidence>
<proteinExistence type="predicted"/>